<dbReference type="Proteomes" id="UP000051581">
    <property type="component" value="Unassembled WGS sequence"/>
</dbReference>
<sequence>MEQISIANILDALQDKEHYHMTLIDTVKDNPFLKNGDYACVLEFNTFDKMDKTKYIHDGSIVKYELNISGHTEIALLRVGQYKTEIVLYPFSRNIQIDPILIKNTDINTSHITGVLMFSIHDFSNLLAIQ</sequence>
<evidence type="ECO:0000313" key="2">
    <source>
        <dbReference type="Proteomes" id="UP000051581"/>
    </source>
</evidence>
<gene>
    <name evidence="1" type="ORF">FD17_GL000922</name>
</gene>
<organism evidence="1 2">
    <name type="scientific">Lentilactobacillus sunkii DSM 19904</name>
    <dbReference type="NCBI Taxonomy" id="1423808"/>
    <lineage>
        <taxon>Bacteria</taxon>
        <taxon>Bacillati</taxon>
        <taxon>Bacillota</taxon>
        <taxon>Bacilli</taxon>
        <taxon>Lactobacillales</taxon>
        <taxon>Lactobacillaceae</taxon>
        <taxon>Lentilactobacillus</taxon>
    </lineage>
</organism>
<accession>A0A0R1KVV1</accession>
<dbReference type="EMBL" id="AZEA01000019">
    <property type="protein sequence ID" value="KRK87525.1"/>
    <property type="molecule type" value="Genomic_DNA"/>
</dbReference>
<dbReference type="RefSeq" id="WP_057825993.1">
    <property type="nucleotide sequence ID" value="NZ_AZEA01000019.1"/>
</dbReference>
<protein>
    <submittedName>
        <fullName evidence="1">Uncharacterized protein</fullName>
    </submittedName>
</protein>
<dbReference type="PATRIC" id="fig|1423808.3.peg.926"/>
<name>A0A0R1KVV1_9LACO</name>
<evidence type="ECO:0000313" key="1">
    <source>
        <dbReference type="EMBL" id="KRK87525.1"/>
    </source>
</evidence>
<dbReference type="OrthoDB" id="194368at2"/>
<dbReference type="AlphaFoldDB" id="A0A0R1KVV1"/>
<proteinExistence type="predicted"/>
<reference evidence="1 2" key="1">
    <citation type="journal article" date="2015" name="Genome Announc.">
        <title>Expanding the biotechnology potential of lactobacilli through comparative genomics of 213 strains and associated genera.</title>
        <authorList>
            <person name="Sun Z."/>
            <person name="Harris H.M."/>
            <person name="McCann A."/>
            <person name="Guo C."/>
            <person name="Argimon S."/>
            <person name="Zhang W."/>
            <person name="Yang X."/>
            <person name="Jeffery I.B."/>
            <person name="Cooney J.C."/>
            <person name="Kagawa T.F."/>
            <person name="Liu W."/>
            <person name="Song Y."/>
            <person name="Salvetti E."/>
            <person name="Wrobel A."/>
            <person name="Rasinkangas P."/>
            <person name="Parkhill J."/>
            <person name="Rea M.C."/>
            <person name="O'Sullivan O."/>
            <person name="Ritari J."/>
            <person name="Douillard F.P."/>
            <person name="Paul Ross R."/>
            <person name="Yang R."/>
            <person name="Briner A.E."/>
            <person name="Felis G.E."/>
            <person name="de Vos W.M."/>
            <person name="Barrangou R."/>
            <person name="Klaenhammer T.R."/>
            <person name="Caufield P.W."/>
            <person name="Cui Y."/>
            <person name="Zhang H."/>
            <person name="O'Toole P.W."/>
        </authorList>
    </citation>
    <scope>NUCLEOTIDE SEQUENCE [LARGE SCALE GENOMIC DNA]</scope>
    <source>
        <strain evidence="1 2">DSM 19904</strain>
    </source>
</reference>
<comment type="caution">
    <text evidence="1">The sequence shown here is derived from an EMBL/GenBank/DDBJ whole genome shotgun (WGS) entry which is preliminary data.</text>
</comment>
<keyword evidence="2" id="KW-1185">Reference proteome</keyword>